<dbReference type="GO" id="GO:0008270">
    <property type="term" value="F:zinc ion binding"/>
    <property type="evidence" value="ECO:0007669"/>
    <property type="project" value="UniProtKB-KW"/>
</dbReference>
<evidence type="ECO:0000313" key="7">
    <source>
        <dbReference type="EMBL" id="CDR95954.1"/>
    </source>
</evidence>
<dbReference type="PANTHER" id="PTHR10876:SF0">
    <property type="entry name" value="ZINC FINGER PROTEIN ZPR1"/>
    <property type="match status" value="1"/>
</dbReference>
<dbReference type="RefSeq" id="XP_012768140.1">
    <property type="nucleotide sequence ID" value="XM_012912686.1"/>
</dbReference>
<dbReference type="InterPro" id="IPR040141">
    <property type="entry name" value="ZPR1"/>
</dbReference>
<feature type="domain" description="Zinc finger ZPR1-type" evidence="6">
    <location>
        <begin position="29"/>
        <end position="205"/>
    </location>
</feature>
<evidence type="ECO:0000256" key="2">
    <source>
        <dbReference type="ARBA" id="ARBA00022723"/>
    </source>
</evidence>
<evidence type="ECO:0000256" key="5">
    <source>
        <dbReference type="SAM" id="MobiDB-lite"/>
    </source>
</evidence>
<dbReference type="AlphaFoldDB" id="A0A061DAM3"/>
<dbReference type="Gene3D" id="2.60.120.1040">
    <property type="entry name" value="ZPR1, A/B domain"/>
    <property type="match status" value="2"/>
</dbReference>
<evidence type="ECO:0000256" key="4">
    <source>
        <dbReference type="ARBA" id="ARBA00022833"/>
    </source>
</evidence>
<dbReference type="GeneID" id="24564495"/>
<keyword evidence="3" id="KW-0863">Zinc-finger</keyword>
<organism evidence="7 8">
    <name type="scientific">Babesia bigemina</name>
    <dbReference type="NCBI Taxonomy" id="5866"/>
    <lineage>
        <taxon>Eukaryota</taxon>
        <taxon>Sar</taxon>
        <taxon>Alveolata</taxon>
        <taxon>Apicomplexa</taxon>
        <taxon>Aconoidasida</taxon>
        <taxon>Piroplasmida</taxon>
        <taxon>Babesiidae</taxon>
        <taxon>Babesia</taxon>
    </lineage>
</organism>
<evidence type="ECO:0000259" key="6">
    <source>
        <dbReference type="SMART" id="SM00709"/>
    </source>
</evidence>
<dbReference type="SMART" id="SM00709">
    <property type="entry name" value="Zpr1"/>
    <property type="match status" value="2"/>
</dbReference>
<dbReference type="InterPro" id="IPR056180">
    <property type="entry name" value="ZPR1_jr_dom"/>
</dbReference>
<keyword evidence="2" id="KW-0479">Metal-binding</keyword>
<dbReference type="GO" id="GO:0005634">
    <property type="term" value="C:nucleus"/>
    <property type="evidence" value="ECO:0007669"/>
    <property type="project" value="TreeGrafter"/>
</dbReference>
<dbReference type="VEuPathDB" id="PiroplasmaDB:BBBOND_0211015"/>
<dbReference type="FunFam" id="2.60.120.1040:FF:000006">
    <property type="entry name" value="Zinc finger protein zpr1"/>
    <property type="match status" value="1"/>
</dbReference>
<dbReference type="InterPro" id="IPR042451">
    <property type="entry name" value="ZPR1_A/B_dom"/>
</dbReference>
<dbReference type="Pfam" id="PF03367">
    <property type="entry name" value="Zn_ribbon_ZPR1"/>
    <property type="match status" value="2"/>
</dbReference>
<accession>A0A061DAM3</accession>
<feature type="domain" description="Zinc finger ZPR1-type" evidence="6">
    <location>
        <begin position="259"/>
        <end position="432"/>
    </location>
</feature>
<dbReference type="STRING" id="5866.A0A061DAM3"/>
<protein>
    <recommendedName>
        <fullName evidence="6">Zinc finger ZPR1-type domain-containing protein</fullName>
    </recommendedName>
</protein>
<dbReference type="KEGG" id="bbig:BBBOND_0211015"/>
<dbReference type="Pfam" id="PF22794">
    <property type="entry name" value="jr-ZPR1"/>
    <property type="match status" value="2"/>
</dbReference>
<proteinExistence type="inferred from homology"/>
<evidence type="ECO:0000313" key="8">
    <source>
        <dbReference type="Proteomes" id="UP000033188"/>
    </source>
</evidence>
<feature type="region of interest" description="Disordered" evidence="5">
    <location>
        <begin position="1"/>
        <end position="20"/>
    </location>
</feature>
<dbReference type="InterPro" id="IPR042452">
    <property type="entry name" value="ZPR1_Znf1/2"/>
</dbReference>
<keyword evidence="8" id="KW-1185">Reference proteome</keyword>
<dbReference type="PANTHER" id="PTHR10876">
    <property type="entry name" value="ZINC FINGER PROTEIN ZPR1"/>
    <property type="match status" value="1"/>
</dbReference>
<gene>
    <name evidence="7" type="ORF">BBBOND_0211015</name>
</gene>
<dbReference type="NCBIfam" id="TIGR00310">
    <property type="entry name" value="ZPR1_znf"/>
    <property type="match status" value="2"/>
</dbReference>
<keyword evidence="4" id="KW-0862">Zinc</keyword>
<dbReference type="Gene3D" id="2.20.25.420">
    <property type="entry name" value="ZPR1, zinc finger domain"/>
    <property type="match status" value="2"/>
</dbReference>
<name>A0A061DAM3_BABBI</name>
<sequence length="468" mass="51061">MTEEESRISAAEAAPDAENDAGDAAVVESVCLNCGENGTTRLLLTKIPHFRDVILMSFECGSCGYRDNELQDAAPLQNHGVKITAKMLSPEFLNNQMVLSGHASCRIEELDFEIQPSGQKGYVTTVEGYLSKVSNSLEEHVRSVAEAMANDPNLSIQLSTGEVKTGAEYIHTLATLRERLNDCSEGAEAFTLILDDPSGNSYIEDTDAVELARETYARSEEQQQNMGYAVKDDFRKEIDLTTPMENTDDVGKEGVSLPVDCPHCGSEGLNKICEVCKCIELTWKTCSVVPGFGPCVIMAFTCETCGAKSNEMKPGGGYKDHARRWTLTVQSVDDLNRDVIISETAAVRVNHLDVEMSPGTIGAAFTTVEGLIGKLVESLEKAYPFVLGDSATEEHAPLREKVRELQALVAGDAAFPFTLVIDDPADHSFIGARRQAQGDDANLVSETYERTQEQNDELGLTDMKTEDY</sequence>
<evidence type="ECO:0000256" key="3">
    <source>
        <dbReference type="ARBA" id="ARBA00022771"/>
    </source>
</evidence>
<dbReference type="FunFam" id="2.20.25.420:FF:000001">
    <property type="entry name" value="Zinc finger protein ZPR1"/>
    <property type="match status" value="1"/>
</dbReference>
<evidence type="ECO:0000256" key="1">
    <source>
        <dbReference type="ARBA" id="ARBA00008354"/>
    </source>
</evidence>
<reference evidence="8" key="1">
    <citation type="submission" date="2014-06" db="EMBL/GenBank/DDBJ databases">
        <authorList>
            <person name="Aslett M."/>
            <person name="De Silva N."/>
        </authorList>
    </citation>
    <scope>NUCLEOTIDE SEQUENCE [LARGE SCALE GENOMIC DNA]</scope>
    <source>
        <strain evidence="8">Bond</strain>
    </source>
</reference>
<dbReference type="InterPro" id="IPR004457">
    <property type="entry name" value="Znf_ZPR1"/>
</dbReference>
<dbReference type="Proteomes" id="UP000033188">
    <property type="component" value="Chromosome 2"/>
</dbReference>
<dbReference type="OrthoDB" id="308464at2759"/>
<dbReference type="OMA" id="FREVVIM"/>
<comment type="similarity">
    <text evidence="1">Belongs to the ZPR1 family.</text>
</comment>
<dbReference type="EMBL" id="LK391708">
    <property type="protein sequence ID" value="CDR95954.1"/>
    <property type="molecule type" value="Genomic_DNA"/>
</dbReference>